<accession>A0A1C4Z2C4</accession>
<dbReference type="AlphaFoldDB" id="A0A1C4Z2C4"/>
<gene>
    <name evidence="1" type="ORF">GA0074696_3967</name>
</gene>
<evidence type="ECO:0000313" key="1">
    <source>
        <dbReference type="EMBL" id="SCF27125.1"/>
    </source>
</evidence>
<reference evidence="1 2" key="1">
    <citation type="submission" date="2016-06" db="EMBL/GenBank/DDBJ databases">
        <authorList>
            <person name="Kjaerup R.B."/>
            <person name="Dalgaard T.S."/>
            <person name="Juul-Madsen H.R."/>
        </authorList>
    </citation>
    <scope>NUCLEOTIDE SEQUENCE [LARGE SCALE GENOMIC DNA]</scope>
    <source>
        <strain evidence="1 2">DSM 43821</strain>
    </source>
</reference>
<proteinExistence type="predicted"/>
<evidence type="ECO:0000313" key="2">
    <source>
        <dbReference type="Proteomes" id="UP000198228"/>
    </source>
</evidence>
<protein>
    <submittedName>
        <fullName evidence="1">Uncharacterized conserved protein, DUF2267 family</fullName>
    </submittedName>
</protein>
<dbReference type="InterPro" id="IPR038282">
    <property type="entry name" value="DUF2267_sf"/>
</dbReference>
<dbReference type="Pfam" id="PF10025">
    <property type="entry name" value="DUF2267"/>
    <property type="match status" value="1"/>
</dbReference>
<dbReference type="InterPro" id="IPR018727">
    <property type="entry name" value="DUF2267"/>
</dbReference>
<dbReference type="RefSeq" id="WP_088962456.1">
    <property type="nucleotide sequence ID" value="NZ_LT607410.1"/>
</dbReference>
<dbReference type="EMBL" id="LT607410">
    <property type="protein sequence ID" value="SCF27125.1"/>
    <property type="molecule type" value="Genomic_DNA"/>
</dbReference>
<organism evidence="1 2">
    <name type="scientific">Micromonospora purpureochromogenes</name>
    <dbReference type="NCBI Taxonomy" id="47872"/>
    <lineage>
        <taxon>Bacteria</taxon>
        <taxon>Bacillati</taxon>
        <taxon>Actinomycetota</taxon>
        <taxon>Actinomycetes</taxon>
        <taxon>Micromonosporales</taxon>
        <taxon>Micromonosporaceae</taxon>
        <taxon>Micromonospora</taxon>
    </lineage>
</organism>
<sequence>MNYDTFVDQVARRTRTGSERAVRLTHATLETLAERLTGGEVLDLASQLPAPLQLVIKPSPSIEAAQRFGAAEFVARVAHRAEIDETAAREAVRAVFTTLREALSGGEFDDVVTQLPRDYRQMVEPALTPGASVLRRA</sequence>
<dbReference type="Proteomes" id="UP000198228">
    <property type="component" value="Chromosome I"/>
</dbReference>
<name>A0A1C4Z2C4_9ACTN</name>
<dbReference type="Gene3D" id="1.10.490.110">
    <property type="entry name" value="Uncharacterized conserved protein DUF2267"/>
    <property type="match status" value="1"/>
</dbReference>